<keyword evidence="3" id="KW-1185">Reference proteome</keyword>
<dbReference type="NCBIfam" id="NF003302">
    <property type="entry name" value="PRK04302.1"/>
    <property type="match status" value="1"/>
</dbReference>
<dbReference type="PATRIC" id="fig|270498.16.peg.3075"/>
<dbReference type="OrthoDB" id="2571246at2"/>
<dbReference type="Proteomes" id="UP000034076">
    <property type="component" value="Unassembled WGS sequence"/>
</dbReference>
<dbReference type="PROSITE" id="PS51440">
    <property type="entry name" value="TIM_2"/>
    <property type="match status" value="1"/>
</dbReference>
<dbReference type="InterPro" id="IPR035990">
    <property type="entry name" value="TIM_sf"/>
</dbReference>
<gene>
    <name evidence="2" type="ORF">CHK_2982</name>
</gene>
<dbReference type="EMBL" id="LAYJ01000133">
    <property type="protein sequence ID" value="KKI49404.1"/>
    <property type="molecule type" value="Genomic_DNA"/>
</dbReference>
<reference evidence="2 3" key="1">
    <citation type="submission" date="2015-04" db="EMBL/GenBank/DDBJ databases">
        <title>Draft genome sequence of bacteremic isolate Catabacter hongkongensis type strain HKU16T.</title>
        <authorList>
            <person name="Lau S.K."/>
            <person name="Teng J.L."/>
            <person name="Huang Y."/>
            <person name="Curreem S.O."/>
            <person name="Tsui S.K."/>
            <person name="Woo P.C."/>
        </authorList>
    </citation>
    <scope>NUCLEOTIDE SEQUENCE [LARGE SCALE GENOMIC DNA]</scope>
    <source>
        <strain evidence="2 3">HKU16</strain>
    </source>
</reference>
<dbReference type="RefSeq" id="WP_046444756.1">
    <property type="nucleotide sequence ID" value="NZ_LAYJ01000133.1"/>
</dbReference>
<proteinExistence type="predicted"/>
<dbReference type="GO" id="GO:0004807">
    <property type="term" value="F:triose-phosphate isomerase activity"/>
    <property type="evidence" value="ECO:0007669"/>
    <property type="project" value="UniProtKB-EC"/>
</dbReference>
<dbReference type="SUPFAM" id="SSF51351">
    <property type="entry name" value="Triosephosphate isomerase (TIM)"/>
    <property type="match status" value="1"/>
</dbReference>
<sequence>MYKDFSIKPPFFEIGPKAYLYGRDVLELALAAERACEKYDVQIIFTPQYTDIPLLSNETKRLLVFAQHMDALCVGRGLGSVLPEAVKAAGAKGVMLNHAEHPLGLSVLNQTIKRADEIGLATIVCADSLEDASAIAHFAPNIIVAEPTELIGTGKTSGLDYVLSTTKAIKDVNPDIHVLQGAGISTPQDVYDVIYAGAEATGCTSGIVKADDPIGMVDEMIHALRDAWDARHKAF</sequence>
<comment type="caution">
    <text evidence="2">The sequence shown here is derived from an EMBL/GenBank/DDBJ whole genome shotgun (WGS) entry which is preliminary data.</text>
</comment>
<dbReference type="Pfam" id="PF00121">
    <property type="entry name" value="TIM"/>
    <property type="match status" value="1"/>
</dbReference>
<dbReference type="STRING" id="270498.CHK_2982"/>
<dbReference type="EC" id="5.3.1.1" evidence="2"/>
<organism evidence="2 3">
    <name type="scientific">Christensenella hongkongensis</name>
    <dbReference type="NCBI Taxonomy" id="270498"/>
    <lineage>
        <taxon>Bacteria</taxon>
        <taxon>Bacillati</taxon>
        <taxon>Bacillota</taxon>
        <taxon>Clostridia</taxon>
        <taxon>Christensenellales</taxon>
        <taxon>Christensenellaceae</taxon>
        <taxon>Christensenella</taxon>
    </lineage>
</organism>
<evidence type="ECO:0000313" key="2">
    <source>
        <dbReference type="EMBL" id="KKI49404.1"/>
    </source>
</evidence>
<dbReference type="Gene3D" id="3.20.20.70">
    <property type="entry name" value="Aldolase class I"/>
    <property type="match status" value="1"/>
</dbReference>
<accession>A0A0M2NA82</accession>
<protein>
    <submittedName>
        <fullName evidence="2">Triosephosphate isomerase</fullName>
        <ecNumber evidence="2">5.3.1.1</ecNumber>
    </submittedName>
</protein>
<dbReference type="AlphaFoldDB" id="A0A0M2NA82"/>
<evidence type="ECO:0000256" key="1">
    <source>
        <dbReference type="ARBA" id="ARBA00023235"/>
    </source>
</evidence>
<dbReference type="InterPro" id="IPR013785">
    <property type="entry name" value="Aldolase_TIM"/>
</dbReference>
<evidence type="ECO:0000313" key="3">
    <source>
        <dbReference type="Proteomes" id="UP000034076"/>
    </source>
</evidence>
<name>A0A0M2NA82_9FIRM</name>
<dbReference type="InterPro" id="IPR000652">
    <property type="entry name" value="Triosephosphate_isomerase"/>
</dbReference>
<keyword evidence="1 2" id="KW-0413">Isomerase</keyword>